<gene>
    <name evidence="3" type="ORF">AUK18_02600</name>
</gene>
<evidence type="ECO:0000259" key="2">
    <source>
        <dbReference type="Pfam" id="PF13439"/>
    </source>
</evidence>
<accession>A0A1J5AX47</accession>
<dbReference type="SUPFAM" id="SSF53756">
    <property type="entry name" value="UDP-Glycosyltransferase/glycogen phosphorylase"/>
    <property type="match status" value="1"/>
</dbReference>
<dbReference type="InterPro" id="IPR001296">
    <property type="entry name" value="Glyco_trans_1"/>
</dbReference>
<protein>
    <recommendedName>
        <fullName evidence="5">Glycosyl transferase family 1 domain-containing protein</fullName>
    </recommendedName>
</protein>
<comment type="caution">
    <text evidence="3">The sequence shown here is derived from an EMBL/GenBank/DDBJ whole genome shotgun (WGS) entry which is preliminary data.</text>
</comment>
<sequence>MKLAFVYDRINKLGGAEKILLALHQAYPQAPFYTAVYNPHSALWAKDLKIITSWLNHFPLAKTHHELYPWLTSLAFESFNFDQFDVVVSVTSAEAKAVITKPKTLHLCYCLTPTRYLWSHRRQYTQEPQLGKFLRLWLAYLQRVDLINARRPDVYIAISQAVQQRIKQYYHQDSSIIYPPVDTAKFSFQPSQDYFLLVSRLVPYKNIDLAIRAFNQLSKKLVIVGAGREAARLKQLAGPTINFKGQVTDQELIKLYQHCQALIMPQEEDFGIVSLEAQASGKPVIALQSGGAKETIINQQTGVFFPKPTVDSLVSAMKQFNSHSWDPSLIQAQAKKFATRIFVNNFKNFVEDQWQIHQKNFP</sequence>
<dbReference type="Pfam" id="PF13439">
    <property type="entry name" value="Glyco_transf_4"/>
    <property type="match status" value="1"/>
</dbReference>
<name>A0A1J5AX47_9BACT</name>
<dbReference type="PANTHER" id="PTHR45947:SF3">
    <property type="entry name" value="SULFOQUINOVOSYL TRANSFERASE SQD2"/>
    <property type="match status" value="1"/>
</dbReference>
<feature type="domain" description="Glycosyltransferase subfamily 4-like N-terminal" evidence="2">
    <location>
        <begin position="14"/>
        <end position="184"/>
    </location>
</feature>
<dbReference type="Pfam" id="PF00534">
    <property type="entry name" value="Glycos_transf_1"/>
    <property type="match status" value="1"/>
</dbReference>
<dbReference type="PANTHER" id="PTHR45947">
    <property type="entry name" value="SULFOQUINOVOSYL TRANSFERASE SQD2"/>
    <property type="match status" value="1"/>
</dbReference>
<evidence type="ECO:0000313" key="4">
    <source>
        <dbReference type="Proteomes" id="UP000183605"/>
    </source>
</evidence>
<dbReference type="EMBL" id="MNXQ01000048">
    <property type="protein sequence ID" value="OIP03100.1"/>
    <property type="molecule type" value="Genomic_DNA"/>
</dbReference>
<dbReference type="Gene3D" id="3.40.50.2000">
    <property type="entry name" value="Glycogen Phosphorylase B"/>
    <property type="match status" value="2"/>
</dbReference>
<reference evidence="3 4" key="1">
    <citation type="journal article" date="2016" name="Environ. Microbiol.">
        <title>Genomic resolution of a cold subsurface aquifer community provides metabolic insights for novel microbes adapted to high CO concentrations.</title>
        <authorList>
            <person name="Probst A.J."/>
            <person name="Castelle C.J."/>
            <person name="Singh A."/>
            <person name="Brown C.T."/>
            <person name="Anantharaman K."/>
            <person name="Sharon I."/>
            <person name="Hug L.A."/>
            <person name="Burstein D."/>
            <person name="Emerson J.B."/>
            <person name="Thomas B.C."/>
            <person name="Banfield J.F."/>
        </authorList>
    </citation>
    <scope>NUCLEOTIDE SEQUENCE [LARGE SCALE GENOMIC DNA]</scope>
    <source>
        <strain evidence="3">CG2_30_44_31</strain>
    </source>
</reference>
<evidence type="ECO:0008006" key="5">
    <source>
        <dbReference type="Google" id="ProtNLM"/>
    </source>
</evidence>
<evidence type="ECO:0000259" key="1">
    <source>
        <dbReference type="Pfam" id="PF00534"/>
    </source>
</evidence>
<dbReference type="InterPro" id="IPR028098">
    <property type="entry name" value="Glyco_trans_4-like_N"/>
</dbReference>
<dbReference type="Proteomes" id="UP000183605">
    <property type="component" value="Unassembled WGS sequence"/>
</dbReference>
<dbReference type="AlphaFoldDB" id="A0A1J5AX47"/>
<dbReference type="InterPro" id="IPR050194">
    <property type="entry name" value="Glycosyltransferase_grp1"/>
</dbReference>
<feature type="domain" description="Glycosyl transferase family 1" evidence="1">
    <location>
        <begin position="187"/>
        <end position="322"/>
    </location>
</feature>
<proteinExistence type="predicted"/>
<evidence type="ECO:0000313" key="3">
    <source>
        <dbReference type="EMBL" id="OIP03100.1"/>
    </source>
</evidence>
<organism evidence="3 4">
    <name type="scientific">Candidatus Beckwithbacteria bacterium CG2_30_44_31</name>
    <dbReference type="NCBI Taxonomy" id="1805035"/>
    <lineage>
        <taxon>Bacteria</taxon>
        <taxon>Candidatus Beckwithiibacteriota</taxon>
    </lineage>
</organism>
<dbReference type="GO" id="GO:0016757">
    <property type="term" value="F:glycosyltransferase activity"/>
    <property type="evidence" value="ECO:0007669"/>
    <property type="project" value="InterPro"/>
</dbReference>